<evidence type="ECO:0000256" key="1">
    <source>
        <dbReference type="RuleBase" id="RU363044"/>
    </source>
</evidence>
<organism evidence="3">
    <name type="scientific">Zeugodacus cucurbitae</name>
    <name type="common">Melon fruit fly</name>
    <name type="synonym">Bactrocera cucurbitae</name>
    <dbReference type="NCBI Taxonomy" id="28588"/>
    <lineage>
        <taxon>Eukaryota</taxon>
        <taxon>Metazoa</taxon>
        <taxon>Ecdysozoa</taxon>
        <taxon>Arthropoda</taxon>
        <taxon>Hexapoda</taxon>
        <taxon>Insecta</taxon>
        <taxon>Pterygota</taxon>
        <taxon>Neoptera</taxon>
        <taxon>Endopterygota</taxon>
        <taxon>Diptera</taxon>
        <taxon>Brachycera</taxon>
        <taxon>Muscomorpha</taxon>
        <taxon>Tephritoidea</taxon>
        <taxon>Tephritidae</taxon>
        <taxon>Zeugodacus</taxon>
        <taxon>Zeugodacus</taxon>
    </lineage>
</organism>
<gene>
    <name evidence="3" type="primary">infB_3</name>
    <name evidence="3" type="ORF">g.55671</name>
</gene>
<evidence type="ECO:0000313" key="3">
    <source>
        <dbReference type="EMBL" id="JAD05466.1"/>
    </source>
</evidence>
<name>A0A0A1X3K5_ZEUCU</name>
<keyword evidence="3" id="KW-0648">Protein biosynthesis</keyword>
<dbReference type="AlphaFoldDB" id="A0A0A1X3K5"/>
<sequence>MRADVIPEPISLIFTTMVSRQTNGTFGLEITPKLQMNETPVGKIAKNSAITKIFQIFKKSLEVLHRTLKDLRDNENIFGEAMILLAGDFRQTIPGSTVADELITFLKSSNLWRHIKNRQLTNNIRVFFQQYHTAIVEIVENGSDAVDTSMY</sequence>
<dbReference type="GO" id="GO:0003743">
    <property type="term" value="F:translation initiation factor activity"/>
    <property type="evidence" value="ECO:0007669"/>
    <property type="project" value="UniProtKB-KW"/>
</dbReference>
<dbReference type="InterPro" id="IPR010285">
    <property type="entry name" value="DNA_helicase_pif1-like_DEAD"/>
</dbReference>
<keyword evidence="1" id="KW-0234">DNA repair</keyword>
<comment type="cofactor">
    <cofactor evidence="1">
        <name>Mg(2+)</name>
        <dbReference type="ChEBI" id="CHEBI:18420"/>
    </cofactor>
</comment>
<keyword evidence="1" id="KW-0227">DNA damage</keyword>
<dbReference type="GO" id="GO:0000723">
    <property type="term" value="P:telomere maintenance"/>
    <property type="evidence" value="ECO:0007669"/>
    <property type="project" value="InterPro"/>
</dbReference>
<feature type="domain" description="DNA helicase Pif1-like DEAD-box helicase" evidence="2">
    <location>
        <begin position="58"/>
        <end position="131"/>
    </location>
</feature>
<comment type="similarity">
    <text evidence="1">Belongs to the helicase family.</text>
</comment>
<dbReference type="GO" id="GO:0005524">
    <property type="term" value="F:ATP binding"/>
    <property type="evidence" value="ECO:0007669"/>
    <property type="project" value="UniProtKB-KW"/>
</dbReference>
<dbReference type="Pfam" id="PF05970">
    <property type="entry name" value="PIF1"/>
    <property type="match status" value="1"/>
</dbReference>
<proteinExistence type="inferred from homology"/>
<reference evidence="3" key="1">
    <citation type="submission" date="2014-11" db="EMBL/GenBank/DDBJ databases">
        <authorList>
            <person name="Geib S."/>
        </authorList>
    </citation>
    <scope>NUCLEOTIDE SEQUENCE</scope>
</reference>
<keyword evidence="1" id="KW-0347">Helicase</keyword>
<dbReference type="GO" id="GO:0043139">
    <property type="term" value="F:5'-3' DNA helicase activity"/>
    <property type="evidence" value="ECO:0007669"/>
    <property type="project" value="UniProtKB-EC"/>
</dbReference>
<keyword evidence="1" id="KW-0547">Nucleotide-binding</keyword>
<reference evidence="3" key="2">
    <citation type="journal article" date="2015" name="Gigascience">
        <title>Reconstructing a comprehensive transcriptome assembly of a white-pupal translocated strain of the pest fruit fly Bactrocera cucurbitae.</title>
        <authorList>
            <person name="Sim S.B."/>
            <person name="Calla B."/>
            <person name="Hall B."/>
            <person name="DeRego T."/>
            <person name="Geib S.M."/>
        </authorList>
    </citation>
    <scope>NUCLEOTIDE SEQUENCE</scope>
</reference>
<protein>
    <recommendedName>
        <fullName evidence="1">ATP-dependent DNA helicase</fullName>
        <ecNumber evidence="1">5.6.2.3</ecNumber>
    </recommendedName>
</protein>
<keyword evidence="1" id="KW-0233">DNA recombination</keyword>
<accession>A0A0A1X3K5</accession>
<dbReference type="EMBL" id="GBXI01008826">
    <property type="protein sequence ID" value="JAD05466.1"/>
    <property type="molecule type" value="Transcribed_RNA"/>
</dbReference>
<dbReference type="GO" id="GO:0016887">
    <property type="term" value="F:ATP hydrolysis activity"/>
    <property type="evidence" value="ECO:0007669"/>
    <property type="project" value="RHEA"/>
</dbReference>
<dbReference type="EC" id="5.6.2.3" evidence="1"/>
<keyword evidence="1" id="KW-0378">Hydrolase</keyword>
<keyword evidence="1" id="KW-0067">ATP-binding</keyword>
<dbReference type="GO" id="GO:0006281">
    <property type="term" value="P:DNA repair"/>
    <property type="evidence" value="ECO:0007669"/>
    <property type="project" value="UniProtKB-KW"/>
</dbReference>
<comment type="catalytic activity">
    <reaction evidence="1">
        <text>ATP + H2O = ADP + phosphate + H(+)</text>
        <dbReference type="Rhea" id="RHEA:13065"/>
        <dbReference type="ChEBI" id="CHEBI:15377"/>
        <dbReference type="ChEBI" id="CHEBI:15378"/>
        <dbReference type="ChEBI" id="CHEBI:30616"/>
        <dbReference type="ChEBI" id="CHEBI:43474"/>
        <dbReference type="ChEBI" id="CHEBI:456216"/>
        <dbReference type="EC" id="5.6.2.3"/>
    </reaction>
</comment>
<keyword evidence="3" id="KW-0396">Initiation factor</keyword>
<evidence type="ECO:0000259" key="2">
    <source>
        <dbReference type="Pfam" id="PF05970"/>
    </source>
</evidence>
<dbReference type="GO" id="GO:0006310">
    <property type="term" value="P:DNA recombination"/>
    <property type="evidence" value="ECO:0007669"/>
    <property type="project" value="UniProtKB-KW"/>
</dbReference>